<organism evidence="3 4">
    <name type="scientific">Corynebacterium tuberculostearicum</name>
    <dbReference type="NCBI Taxonomy" id="38304"/>
    <lineage>
        <taxon>Bacteria</taxon>
        <taxon>Bacillati</taxon>
        <taxon>Actinomycetota</taxon>
        <taxon>Actinomycetes</taxon>
        <taxon>Mycobacteriales</taxon>
        <taxon>Corynebacteriaceae</taxon>
        <taxon>Corynebacterium</taxon>
    </lineage>
</organism>
<dbReference type="EMBL" id="JAEHFL010000001">
    <property type="protein sequence ID" value="MBK3426967.1"/>
    <property type="molecule type" value="Genomic_DNA"/>
</dbReference>
<gene>
    <name evidence="3" type="ORF">JDP02_00330</name>
</gene>
<feature type="compositionally biased region" description="Low complexity" evidence="1">
    <location>
        <begin position="236"/>
        <end position="246"/>
    </location>
</feature>
<sequence length="246" mass="26400">MRSFARPARAIAGVVLSATLLTGCSSQFDANPFAKSPQSEPIGILVDTNETDQLVLAEIFRQELMGQGREASIVKEDIFLDTKGGRSMNPGGNFYVGCTGAFLNILNPGEARAISKDYKKAQKSSEPGGEDYLARTHIALMSSLPTDTTTVEPSGASGCEEAEPELPENFVVLYQDDLFDREERQAVASLTKFITQKDLSDMVEEVENDDSSAEKVVRSWMNSSGGDIAHEEGDSDSSGGSNLTGS</sequence>
<dbReference type="Proteomes" id="UP000603369">
    <property type="component" value="Unassembled WGS sequence"/>
</dbReference>
<evidence type="ECO:0000313" key="3">
    <source>
        <dbReference type="EMBL" id="MBK3426967.1"/>
    </source>
</evidence>
<dbReference type="GeneID" id="78322056"/>
<dbReference type="PROSITE" id="PS51257">
    <property type="entry name" value="PROKAR_LIPOPROTEIN"/>
    <property type="match status" value="1"/>
</dbReference>
<evidence type="ECO:0000313" key="4">
    <source>
        <dbReference type="Proteomes" id="UP000603369"/>
    </source>
</evidence>
<evidence type="ECO:0000256" key="1">
    <source>
        <dbReference type="SAM" id="MobiDB-lite"/>
    </source>
</evidence>
<protein>
    <recommendedName>
        <fullName evidence="5">Secreted protein</fullName>
    </recommendedName>
</protein>
<feature type="region of interest" description="Disordered" evidence="1">
    <location>
        <begin position="220"/>
        <end position="246"/>
    </location>
</feature>
<proteinExistence type="predicted"/>
<keyword evidence="4" id="KW-1185">Reference proteome</keyword>
<comment type="caution">
    <text evidence="3">The sequence shown here is derived from an EMBL/GenBank/DDBJ whole genome shotgun (WGS) entry which is preliminary data.</text>
</comment>
<evidence type="ECO:0008006" key="5">
    <source>
        <dbReference type="Google" id="ProtNLM"/>
    </source>
</evidence>
<keyword evidence="2" id="KW-0732">Signal</keyword>
<accession>A0A7Y9ZX71</accession>
<feature type="signal peptide" evidence="2">
    <location>
        <begin position="1"/>
        <end position="30"/>
    </location>
</feature>
<name>A0A7Y9ZX71_9CORY</name>
<feature type="chain" id="PRO_5038779993" description="Secreted protein" evidence="2">
    <location>
        <begin position="31"/>
        <end position="246"/>
    </location>
</feature>
<evidence type="ECO:0000256" key="2">
    <source>
        <dbReference type="SAM" id="SignalP"/>
    </source>
</evidence>
<dbReference type="AlphaFoldDB" id="A0A7Y9ZX71"/>
<dbReference type="RefSeq" id="WP_005327525.1">
    <property type="nucleotide sequence ID" value="NZ_CP068156.1"/>
</dbReference>
<reference evidence="3 4" key="1">
    <citation type="submission" date="2020-12" db="EMBL/GenBank/DDBJ databases">
        <title>Draft genome sequence of the commensal strain Corynebacterium tuberculostearicum MFP09/CIP 102622 isolated from human skin.</title>
        <authorList>
            <person name="Boukerb A.M."/>
            <person name="Janvier X."/>
            <person name="Feuilloley M.G.J."/>
            <person name="Groboillot A."/>
        </authorList>
    </citation>
    <scope>NUCLEOTIDE SEQUENCE [LARGE SCALE GENOMIC DNA]</scope>
    <source>
        <strain evidence="3 4">CIP 102622</strain>
    </source>
</reference>